<organism evidence="7 8">
    <name type="scientific">Microdochium bolleyi</name>
    <dbReference type="NCBI Taxonomy" id="196109"/>
    <lineage>
        <taxon>Eukaryota</taxon>
        <taxon>Fungi</taxon>
        <taxon>Dikarya</taxon>
        <taxon>Ascomycota</taxon>
        <taxon>Pezizomycotina</taxon>
        <taxon>Sordariomycetes</taxon>
        <taxon>Xylariomycetidae</taxon>
        <taxon>Xylariales</taxon>
        <taxon>Microdochiaceae</taxon>
        <taxon>Microdochium</taxon>
    </lineage>
</organism>
<evidence type="ECO:0000256" key="3">
    <source>
        <dbReference type="ARBA" id="ARBA00022692"/>
    </source>
</evidence>
<keyword evidence="4 6" id="KW-1133">Transmembrane helix</keyword>
<evidence type="ECO:0000313" key="8">
    <source>
        <dbReference type="Proteomes" id="UP000070501"/>
    </source>
</evidence>
<evidence type="ECO:0000313" key="7">
    <source>
        <dbReference type="EMBL" id="KXJ94755.1"/>
    </source>
</evidence>
<feature type="transmembrane region" description="Helical" evidence="6">
    <location>
        <begin position="49"/>
        <end position="69"/>
    </location>
</feature>
<evidence type="ECO:0000256" key="4">
    <source>
        <dbReference type="ARBA" id="ARBA00022989"/>
    </source>
</evidence>
<dbReference type="InParanoid" id="A0A136JC67"/>
<dbReference type="AlphaFoldDB" id="A0A136JC67"/>
<comment type="similarity">
    <text evidence="2">Belongs to the TMEM170 family.</text>
</comment>
<protein>
    <recommendedName>
        <fullName evidence="9">Integral membrane protein</fullName>
    </recommendedName>
</protein>
<gene>
    <name evidence="7" type="ORF">Micbo1qcDRAFT_173528</name>
</gene>
<keyword evidence="8" id="KW-1185">Reference proteome</keyword>
<evidence type="ECO:0000256" key="1">
    <source>
        <dbReference type="ARBA" id="ARBA00004141"/>
    </source>
</evidence>
<dbReference type="Proteomes" id="UP000070501">
    <property type="component" value="Unassembled WGS sequence"/>
</dbReference>
<reference evidence="8" key="1">
    <citation type="submission" date="2016-02" db="EMBL/GenBank/DDBJ databases">
        <title>Draft genome sequence of Microdochium bolleyi, a fungal endophyte of beachgrass.</title>
        <authorList>
            <consortium name="DOE Joint Genome Institute"/>
            <person name="David A.S."/>
            <person name="May G."/>
            <person name="Haridas S."/>
            <person name="Lim J."/>
            <person name="Wang M."/>
            <person name="Labutti K."/>
            <person name="Lipzen A."/>
            <person name="Barry K."/>
            <person name="Grigoriev I.V."/>
        </authorList>
    </citation>
    <scope>NUCLEOTIDE SEQUENCE [LARGE SCALE GENOMIC DNA]</scope>
    <source>
        <strain evidence="8">J235TASD1</strain>
    </source>
</reference>
<dbReference type="InterPro" id="IPR019334">
    <property type="entry name" value="TMEM170A/B/YPR153W-like"/>
</dbReference>
<proteinExistence type="inferred from homology"/>
<dbReference type="PANTHER" id="PTHR22779:SF6">
    <property type="entry name" value="SD17342P"/>
    <property type="match status" value="1"/>
</dbReference>
<keyword evidence="3 6" id="KW-0812">Transmembrane</keyword>
<evidence type="ECO:0000256" key="5">
    <source>
        <dbReference type="ARBA" id="ARBA00023136"/>
    </source>
</evidence>
<dbReference type="GO" id="GO:0016020">
    <property type="term" value="C:membrane"/>
    <property type="evidence" value="ECO:0007669"/>
    <property type="project" value="UniProtKB-SubCell"/>
</dbReference>
<feature type="transmembrane region" description="Helical" evidence="6">
    <location>
        <begin position="81"/>
        <end position="113"/>
    </location>
</feature>
<dbReference type="Pfam" id="PF10190">
    <property type="entry name" value="Tmemb_170"/>
    <property type="match status" value="1"/>
</dbReference>
<evidence type="ECO:0008006" key="9">
    <source>
        <dbReference type="Google" id="ProtNLM"/>
    </source>
</evidence>
<dbReference type="EMBL" id="KQ964247">
    <property type="protein sequence ID" value="KXJ94755.1"/>
    <property type="molecule type" value="Genomic_DNA"/>
</dbReference>
<keyword evidence="5 6" id="KW-0472">Membrane</keyword>
<evidence type="ECO:0000256" key="6">
    <source>
        <dbReference type="SAM" id="Phobius"/>
    </source>
</evidence>
<feature type="transmembrane region" description="Helical" evidence="6">
    <location>
        <begin position="119"/>
        <end position="142"/>
    </location>
</feature>
<comment type="subcellular location">
    <subcellularLocation>
        <location evidence="1">Membrane</location>
        <topology evidence="1">Multi-pass membrane protein</topology>
    </subcellularLocation>
</comment>
<dbReference type="OrthoDB" id="2131401at2759"/>
<sequence length="146" mass="16325">MAHILDPQALCSKWPPPDYQQPSFPGLHWPPRDPEHALYSLSDSWRFTLLWTLILYALFHFGAVGVALLMHIGRPRVAWKFLWAVPAVYAIVAGFEALFAGSVVGLVVGAVYISGCYEISTWIPFIWGWINVLILIISSFTIQGGL</sequence>
<dbReference type="FunCoup" id="A0A136JC67">
    <property type="interactions" value="5"/>
</dbReference>
<accession>A0A136JC67</accession>
<dbReference type="STRING" id="196109.A0A136JC67"/>
<dbReference type="PANTHER" id="PTHR22779">
    <property type="entry name" value="SD17342P"/>
    <property type="match status" value="1"/>
</dbReference>
<evidence type="ECO:0000256" key="2">
    <source>
        <dbReference type="ARBA" id="ARBA00006325"/>
    </source>
</evidence>
<name>A0A136JC67_9PEZI</name>